<evidence type="ECO:0000313" key="1">
    <source>
        <dbReference type="EMBL" id="KAH8003335.1"/>
    </source>
</evidence>
<reference evidence="1" key="1">
    <citation type="submission" date="2021-08" db="EMBL/GenBank/DDBJ databases">
        <title>The first chromosome-level gecko genome reveals the dynamic sex chromosomes of Neotropical dwarf geckos (Sphaerodactylidae: Sphaerodactylus).</title>
        <authorList>
            <person name="Pinto B.J."/>
            <person name="Keating S.E."/>
            <person name="Gamble T."/>
        </authorList>
    </citation>
    <scope>NUCLEOTIDE SEQUENCE</scope>
    <source>
        <strain evidence="1">TG3544</strain>
    </source>
</reference>
<sequence>MQRGFNFQERQRAERDQRDPLCRSNNITAAECMQADNDFLSDYVQSESLRVRGPLWSHPDGFGGLASIFHYYVDYRSDSAVQDLAGCLAASKRNQEHSKESGGVGGGAVEVETDKGVGNPFCSLAFS</sequence>
<keyword evidence="2" id="KW-1185">Reference proteome</keyword>
<evidence type="ECO:0000313" key="2">
    <source>
        <dbReference type="Proteomes" id="UP000827872"/>
    </source>
</evidence>
<dbReference type="Proteomes" id="UP000827872">
    <property type="component" value="Linkage Group LG09"/>
</dbReference>
<protein>
    <submittedName>
        <fullName evidence="1">Uncharacterized protein</fullName>
    </submittedName>
</protein>
<dbReference type="EMBL" id="CM037622">
    <property type="protein sequence ID" value="KAH8003335.1"/>
    <property type="molecule type" value="Genomic_DNA"/>
</dbReference>
<gene>
    <name evidence="1" type="ORF">K3G42_016955</name>
</gene>
<organism evidence="1 2">
    <name type="scientific">Sphaerodactylus townsendi</name>
    <dbReference type="NCBI Taxonomy" id="933632"/>
    <lineage>
        <taxon>Eukaryota</taxon>
        <taxon>Metazoa</taxon>
        <taxon>Chordata</taxon>
        <taxon>Craniata</taxon>
        <taxon>Vertebrata</taxon>
        <taxon>Euteleostomi</taxon>
        <taxon>Lepidosauria</taxon>
        <taxon>Squamata</taxon>
        <taxon>Bifurcata</taxon>
        <taxon>Gekkota</taxon>
        <taxon>Sphaerodactylidae</taxon>
        <taxon>Sphaerodactylus</taxon>
    </lineage>
</organism>
<proteinExistence type="predicted"/>
<name>A0ACB8FDH3_9SAUR</name>
<comment type="caution">
    <text evidence="1">The sequence shown here is derived from an EMBL/GenBank/DDBJ whole genome shotgun (WGS) entry which is preliminary data.</text>
</comment>
<accession>A0ACB8FDH3</accession>